<comment type="caution">
    <text evidence="2">The sequence shown here is derived from an EMBL/GenBank/DDBJ whole genome shotgun (WGS) entry which is preliminary data.</text>
</comment>
<sequence>MMTKKYFPLALVALLTTTLASCSAIEGIFKAGMWAGVIMVVVVLALIIWVISKIFGGGSRN</sequence>
<dbReference type="RefSeq" id="WP_229663545.1">
    <property type="nucleotide sequence ID" value="NZ_BMIL01000004.1"/>
</dbReference>
<keyword evidence="3" id="KW-1185">Reference proteome</keyword>
<dbReference type="Proteomes" id="UP000651668">
    <property type="component" value="Unassembled WGS sequence"/>
</dbReference>
<evidence type="ECO:0000313" key="2">
    <source>
        <dbReference type="EMBL" id="GGC61246.1"/>
    </source>
</evidence>
<accession>A0A916U6T3</accession>
<name>A0A916U6T3_9SPHI</name>
<evidence type="ECO:0008006" key="4">
    <source>
        <dbReference type="Google" id="ProtNLM"/>
    </source>
</evidence>
<organism evidence="2 3">
    <name type="scientific">Pedobacter quisquiliarum</name>
    <dbReference type="NCBI Taxonomy" id="1834438"/>
    <lineage>
        <taxon>Bacteria</taxon>
        <taxon>Pseudomonadati</taxon>
        <taxon>Bacteroidota</taxon>
        <taxon>Sphingobacteriia</taxon>
        <taxon>Sphingobacteriales</taxon>
        <taxon>Sphingobacteriaceae</taxon>
        <taxon>Pedobacter</taxon>
    </lineage>
</organism>
<feature type="transmembrane region" description="Helical" evidence="1">
    <location>
        <begin position="34"/>
        <end position="55"/>
    </location>
</feature>
<keyword evidence="1" id="KW-0812">Transmembrane</keyword>
<dbReference type="EMBL" id="BMIL01000004">
    <property type="protein sequence ID" value="GGC61246.1"/>
    <property type="molecule type" value="Genomic_DNA"/>
</dbReference>
<keyword evidence="1" id="KW-1133">Transmembrane helix</keyword>
<keyword evidence="1" id="KW-0472">Membrane</keyword>
<gene>
    <name evidence="2" type="ORF">GCM10011387_13610</name>
</gene>
<reference evidence="2" key="2">
    <citation type="submission" date="2020-09" db="EMBL/GenBank/DDBJ databases">
        <authorList>
            <person name="Sun Q."/>
            <person name="Zhou Y."/>
        </authorList>
    </citation>
    <scope>NUCLEOTIDE SEQUENCE</scope>
    <source>
        <strain evidence="2">CGMCC 1.15343</strain>
    </source>
</reference>
<dbReference type="AlphaFoldDB" id="A0A916U6T3"/>
<proteinExistence type="predicted"/>
<protein>
    <recommendedName>
        <fullName evidence="4">Phosphatidate cytidylyltransferase</fullName>
    </recommendedName>
</protein>
<evidence type="ECO:0000313" key="3">
    <source>
        <dbReference type="Proteomes" id="UP000651668"/>
    </source>
</evidence>
<reference evidence="2" key="1">
    <citation type="journal article" date="2014" name="Int. J. Syst. Evol. Microbiol.">
        <title>Complete genome sequence of Corynebacterium casei LMG S-19264T (=DSM 44701T), isolated from a smear-ripened cheese.</title>
        <authorList>
            <consortium name="US DOE Joint Genome Institute (JGI-PGF)"/>
            <person name="Walter F."/>
            <person name="Albersmeier A."/>
            <person name="Kalinowski J."/>
            <person name="Ruckert C."/>
        </authorList>
    </citation>
    <scope>NUCLEOTIDE SEQUENCE</scope>
    <source>
        <strain evidence="2">CGMCC 1.15343</strain>
    </source>
</reference>
<dbReference type="PROSITE" id="PS51257">
    <property type="entry name" value="PROKAR_LIPOPROTEIN"/>
    <property type="match status" value="1"/>
</dbReference>
<evidence type="ECO:0000256" key="1">
    <source>
        <dbReference type="SAM" id="Phobius"/>
    </source>
</evidence>